<evidence type="ECO:0000256" key="1">
    <source>
        <dbReference type="ARBA" id="ARBA00000901"/>
    </source>
</evidence>
<evidence type="ECO:0000256" key="6">
    <source>
        <dbReference type="ARBA" id="ARBA00022605"/>
    </source>
</evidence>
<evidence type="ECO:0000256" key="2">
    <source>
        <dbReference type="ARBA" id="ARBA00004496"/>
    </source>
</evidence>
<feature type="active site" description="Proton donor" evidence="9">
    <location>
        <position position="130"/>
    </location>
</feature>
<dbReference type="GO" id="GO:0004640">
    <property type="term" value="F:phosphoribosylanthranilate isomerase activity"/>
    <property type="evidence" value="ECO:0007669"/>
    <property type="project" value="InterPro"/>
</dbReference>
<name>A0A249L3P2_9ACTN</name>
<dbReference type="PANTHER" id="PTHR43090:SF2">
    <property type="entry name" value="1-(5-PHOSPHORIBOSYL)-5-[(5-PHOSPHORIBOSYLAMINO)METHYLIDENEAMINO] IMIDAZOLE-4-CARBOXAMIDE ISOMERASE"/>
    <property type="match status" value="1"/>
</dbReference>
<dbReference type="SUPFAM" id="SSF51366">
    <property type="entry name" value="Ribulose-phoshate binding barrel"/>
    <property type="match status" value="1"/>
</dbReference>
<dbReference type="GO" id="GO:0000162">
    <property type="term" value="P:L-tryptophan biosynthetic process"/>
    <property type="evidence" value="ECO:0007669"/>
    <property type="project" value="InterPro"/>
</dbReference>
<dbReference type="GO" id="GO:0003949">
    <property type="term" value="F:1-(5-phosphoribosyl)-5-[(5-phosphoribosylamino)methylideneamino]imidazole-4-carboxamide isomerase activity"/>
    <property type="evidence" value="ECO:0007669"/>
    <property type="project" value="UniProtKB-UniRule"/>
</dbReference>
<comment type="subcellular location">
    <subcellularLocation>
        <location evidence="2 9">Cytoplasm</location>
    </subcellularLocation>
</comment>
<proteinExistence type="inferred from homology"/>
<organism evidence="11 12">
    <name type="scientific">Candidatus Nanopelagicus abundans</name>
    <dbReference type="NCBI Taxonomy" id="1884916"/>
    <lineage>
        <taxon>Bacteria</taxon>
        <taxon>Bacillati</taxon>
        <taxon>Actinomycetota</taxon>
        <taxon>Actinomycetes</taxon>
        <taxon>Candidatus Nanopelagicales</taxon>
        <taxon>Candidatus Nanopelagicaceae</taxon>
        <taxon>Candidatus Nanopelagicus</taxon>
    </lineage>
</organism>
<evidence type="ECO:0000256" key="3">
    <source>
        <dbReference type="ARBA" id="ARBA00005133"/>
    </source>
</evidence>
<keyword evidence="5 9" id="KW-0963">Cytoplasm</keyword>
<evidence type="ECO:0000256" key="5">
    <source>
        <dbReference type="ARBA" id="ARBA00022490"/>
    </source>
</evidence>
<dbReference type="GO" id="GO:0005737">
    <property type="term" value="C:cytoplasm"/>
    <property type="evidence" value="ECO:0007669"/>
    <property type="project" value="UniProtKB-SubCell"/>
</dbReference>
<comment type="similarity">
    <text evidence="4 9 10">Belongs to the HisA/HisF family.</text>
</comment>
<evidence type="ECO:0000256" key="7">
    <source>
        <dbReference type="ARBA" id="ARBA00023102"/>
    </source>
</evidence>
<evidence type="ECO:0000313" key="12">
    <source>
        <dbReference type="Proteomes" id="UP000217210"/>
    </source>
</evidence>
<dbReference type="CDD" id="cd04732">
    <property type="entry name" value="HisA"/>
    <property type="match status" value="1"/>
</dbReference>
<evidence type="ECO:0000313" key="11">
    <source>
        <dbReference type="EMBL" id="ASY23662.1"/>
    </source>
</evidence>
<dbReference type="AlphaFoldDB" id="A0A249L3P2"/>
<evidence type="ECO:0000256" key="4">
    <source>
        <dbReference type="ARBA" id="ARBA00009667"/>
    </source>
</evidence>
<evidence type="ECO:0000256" key="10">
    <source>
        <dbReference type="RuleBase" id="RU003657"/>
    </source>
</evidence>
<feature type="active site" description="Proton acceptor" evidence="9">
    <location>
        <position position="11"/>
    </location>
</feature>
<dbReference type="InterPro" id="IPR006062">
    <property type="entry name" value="His_biosynth"/>
</dbReference>
<dbReference type="InterPro" id="IPR044524">
    <property type="entry name" value="Isoase_HisA-like"/>
</dbReference>
<dbReference type="NCBIfam" id="TIGR01919">
    <property type="entry name" value="hisA-trpF"/>
    <property type="match status" value="1"/>
</dbReference>
<sequence>MKALEILPAIDVKDGVAIRLAKGELDKQSEYGDPLEVAAEFTSSGVSWIHLVDLDAAFGLGNNFEIIDSVIKSVDIKIQLSGGIKDGESLNRALSTGAHRINLGTSALDNPEWVESVIKKHGNKIAVSLDVMGRVLSARGGTKSSGDLFQMITRLDKAGCARYVLTDVDRDGTLTGPNLELLKEVTSFTKTPIVASGGISSLSDVKALMQLTDQGVEAVIIGKALYTGAFTLAQVIAAAKGE</sequence>
<dbReference type="PANTHER" id="PTHR43090">
    <property type="entry name" value="1-(5-PHOSPHORIBOSYL)-5-[(5-PHOSPHORIBOSYLAMINO)METHYLIDENEAMINO] IMIDAZOLE-4-CARBOXAMIDE ISOMERASE"/>
    <property type="match status" value="1"/>
</dbReference>
<reference evidence="11 12" key="1">
    <citation type="submission" date="2016-07" db="EMBL/GenBank/DDBJ databases">
        <title>High microdiversification within the ubiquitous acI lineage of Actinobacteria.</title>
        <authorList>
            <person name="Neuenschwander S.M."/>
            <person name="Salcher M."/>
            <person name="Ghai R."/>
            <person name="Pernthaler J."/>
        </authorList>
    </citation>
    <scope>NUCLEOTIDE SEQUENCE [LARGE SCALE GENOMIC DNA]</scope>
    <source>
        <strain evidence="11">MMS-IIB-91</strain>
    </source>
</reference>
<dbReference type="InterPro" id="IPR023016">
    <property type="entry name" value="HisA/PriA"/>
</dbReference>
<dbReference type="FunFam" id="3.20.20.70:FF:000009">
    <property type="entry name" value="1-(5-phosphoribosyl)-5-[(5-phosphoribosylamino)methylideneamino] imidazole-4-carboxamide isomerase"/>
    <property type="match status" value="1"/>
</dbReference>
<dbReference type="Gene3D" id="3.20.20.70">
    <property type="entry name" value="Aldolase class I"/>
    <property type="match status" value="1"/>
</dbReference>
<evidence type="ECO:0000256" key="8">
    <source>
        <dbReference type="ARBA" id="ARBA00023235"/>
    </source>
</evidence>
<gene>
    <name evidence="9" type="primary">hisA</name>
    <name evidence="11" type="ORF">B1sIIB91_01830</name>
</gene>
<keyword evidence="7 9" id="KW-0368">Histidine biosynthesis</keyword>
<dbReference type="InterPro" id="IPR010188">
    <property type="entry name" value="HisA/PriA_Actinobacteria"/>
</dbReference>
<evidence type="ECO:0000256" key="9">
    <source>
        <dbReference type="HAMAP-Rule" id="MF_01014"/>
    </source>
</evidence>
<dbReference type="GO" id="GO:0000105">
    <property type="term" value="P:L-histidine biosynthetic process"/>
    <property type="evidence" value="ECO:0007669"/>
    <property type="project" value="UniProtKB-UniRule"/>
</dbReference>
<dbReference type="KEGG" id="nab:B1sIIB91_01830"/>
<comment type="pathway">
    <text evidence="3 9">Amino-acid biosynthesis; L-histidine biosynthesis; L-histidine from 5-phospho-alpha-D-ribose 1-diphosphate: step 4/9.</text>
</comment>
<dbReference type="RefSeq" id="WP_095687937.1">
    <property type="nucleotide sequence ID" value="NZ_CP016779.1"/>
</dbReference>
<dbReference type="InterPro" id="IPR013785">
    <property type="entry name" value="Aldolase_TIM"/>
</dbReference>
<dbReference type="Proteomes" id="UP000217210">
    <property type="component" value="Chromosome"/>
</dbReference>
<dbReference type="HAMAP" id="MF_01014">
    <property type="entry name" value="HisA"/>
    <property type="match status" value="1"/>
</dbReference>
<keyword evidence="6 9" id="KW-0028">Amino-acid biosynthesis</keyword>
<dbReference type="EC" id="5.3.1.16" evidence="9"/>
<dbReference type="EMBL" id="CP016779">
    <property type="protein sequence ID" value="ASY23662.1"/>
    <property type="molecule type" value="Genomic_DNA"/>
</dbReference>
<dbReference type="Pfam" id="PF00977">
    <property type="entry name" value="His_biosynth"/>
    <property type="match status" value="1"/>
</dbReference>
<protein>
    <recommendedName>
        <fullName evidence="9">1-(5-phosphoribosyl)-5-[(5-phosphoribosylamino)methylideneamino] imidazole-4-carboxamide isomerase</fullName>
        <ecNumber evidence="9">5.3.1.16</ecNumber>
    </recommendedName>
    <alternativeName>
        <fullName evidence="9">Phosphoribosylformimino-5-aminoimidazole carboxamide ribotide isomerase</fullName>
    </alternativeName>
</protein>
<dbReference type="OrthoDB" id="9807749at2"/>
<keyword evidence="12" id="KW-1185">Reference proteome</keyword>
<dbReference type="UniPathway" id="UPA00031">
    <property type="reaction ID" value="UER00009"/>
</dbReference>
<dbReference type="InterPro" id="IPR011060">
    <property type="entry name" value="RibuloseP-bd_barrel"/>
</dbReference>
<accession>A0A249L3P2</accession>
<keyword evidence="8 9" id="KW-0413">Isomerase</keyword>
<comment type="catalytic activity">
    <reaction evidence="1 9">
        <text>1-(5-phospho-beta-D-ribosyl)-5-[(5-phospho-beta-D-ribosylamino)methylideneamino]imidazole-4-carboxamide = 5-[(5-phospho-1-deoxy-D-ribulos-1-ylimino)methylamino]-1-(5-phospho-beta-D-ribosyl)imidazole-4-carboxamide</text>
        <dbReference type="Rhea" id="RHEA:15469"/>
        <dbReference type="ChEBI" id="CHEBI:58435"/>
        <dbReference type="ChEBI" id="CHEBI:58525"/>
        <dbReference type="EC" id="5.3.1.16"/>
    </reaction>
</comment>